<sequence>MYSIYALTVMRQKLFAPKNFNGLRNIQIYQKPKEYKGLNDVNRDAGVGCSFPGGEDNRNGDGRGSGSGAAAAGGNKDVGHNNVNDPIFSASATVHDGDDDVNDIIERKDVIIKAIKRNEL</sequence>
<evidence type="ECO:0000256" key="1">
    <source>
        <dbReference type="SAM" id="MobiDB-lite"/>
    </source>
</evidence>
<protein>
    <submittedName>
        <fullName evidence="2">Uncharacterized protein</fullName>
    </submittedName>
</protein>
<accession>A0AA36BN04</accession>
<dbReference type="EMBL" id="OX597832">
    <property type="protein sequence ID" value="CAI9737113.1"/>
    <property type="molecule type" value="Genomic_DNA"/>
</dbReference>
<proteinExistence type="predicted"/>
<evidence type="ECO:0000313" key="3">
    <source>
        <dbReference type="Proteomes" id="UP001162480"/>
    </source>
</evidence>
<name>A0AA36BN04_OCTVU</name>
<dbReference type="Proteomes" id="UP001162480">
    <property type="component" value="Chromosome 19"/>
</dbReference>
<reference evidence="2" key="1">
    <citation type="submission" date="2023-08" db="EMBL/GenBank/DDBJ databases">
        <authorList>
            <person name="Alioto T."/>
            <person name="Alioto T."/>
            <person name="Gomez Garrido J."/>
        </authorList>
    </citation>
    <scope>NUCLEOTIDE SEQUENCE</scope>
</reference>
<organism evidence="2 3">
    <name type="scientific">Octopus vulgaris</name>
    <name type="common">Common octopus</name>
    <dbReference type="NCBI Taxonomy" id="6645"/>
    <lineage>
        <taxon>Eukaryota</taxon>
        <taxon>Metazoa</taxon>
        <taxon>Spiralia</taxon>
        <taxon>Lophotrochozoa</taxon>
        <taxon>Mollusca</taxon>
        <taxon>Cephalopoda</taxon>
        <taxon>Coleoidea</taxon>
        <taxon>Octopodiformes</taxon>
        <taxon>Octopoda</taxon>
        <taxon>Incirrata</taxon>
        <taxon>Octopodidae</taxon>
        <taxon>Octopus</taxon>
    </lineage>
</organism>
<dbReference type="AlphaFoldDB" id="A0AA36BN04"/>
<feature type="region of interest" description="Disordered" evidence="1">
    <location>
        <begin position="46"/>
        <end position="99"/>
    </location>
</feature>
<keyword evidence="3" id="KW-1185">Reference proteome</keyword>
<gene>
    <name evidence="2" type="ORF">OCTVUL_1B014213</name>
</gene>
<evidence type="ECO:0000313" key="2">
    <source>
        <dbReference type="EMBL" id="CAI9737113.1"/>
    </source>
</evidence>